<dbReference type="AlphaFoldDB" id="A0A8D8PD04"/>
<organism evidence="1">
    <name type="scientific">Culex pipiens</name>
    <name type="common">House mosquito</name>
    <dbReference type="NCBI Taxonomy" id="7175"/>
    <lineage>
        <taxon>Eukaryota</taxon>
        <taxon>Metazoa</taxon>
        <taxon>Ecdysozoa</taxon>
        <taxon>Arthropoda</taxon>
        <taxon>Hexapoda</taxon>
        <taxon>Insecta</taxon>
        <taxon>Pterygota</taxon>
        <taxon>Neoptera</taxon>
        <taxon>Endopterygota</taxon>
        <taxon>Diptera</taxon>
        <taxon>Nematocera</taxon>
        <taxon>Culicoidea</taxon>
        <taxon>Culicidae</taxon>
        <taxon>Culicinae</taxon>
        <taxon>Culicini</taxon>
        <taxon>Culex</taxon>
        <taxon>Culex</taxon>
    </lineage>
</organism>
<evidence type="ECO:0000313" key="1">
    <source>
        <dbReference type="EMBL" id="CAG6597010.1"/>
    </source>
</evidence>
<dbReference type="EMBL" id="HBUE01230982">
    <property type="protein sequence ID" value="CAG6544872.1"/>
    <property type="molecule type" value="Transcribed_RNA"/>
</dbReference>
<sequence>MASLVIGKAPTKFEPNQKIQIKSISDFGRELLKSKSVWQEVDTFSSIWLGFIFSVVCNSNKLWWFNFILFSYSTQSIGSIRKPRGYFFKILWKKGDFQPI</sequence>
<accession>A0A8D8PD04</accession>
<dbReference type="EMBL" id="HBUE01337784">
    <property type="protein sequence ID" value="CAG6597010.1"/>
    <property type="molecule type" value="Transcribed_RNA"/>
</dbReference>
<protein>
    <submittedName>
        <fullName evidence="1">(northern house mosquito) hypothetical protein</fullName>
    </submittedName>
</protein>
<name>A0A8D8PD04_CULPI</name>
<proteinExistence type="predicted"/>
<reference evidence="1" key="1">
    <citation type="submission" date="2021-05" db="EMBL/GenBank/DDBJ databases">
        <authorList>
            <person name="Alioto T."/>
            <person name="Alioto T."/>
            <person name="Gomez Garrido J."/>
        </authorList>
    </citation>
    <scope>NUCLEOTIDE SEQUENCE</scope>
</reference>